<reference evidence="5 6" key="2">
    <citation type="submission" date="2019-06" db="EMBL/GenBank/DDBJ databases">
        <title>Co-occurence of chitin degradation, pigmentation and bioactivity in marine Pseudoalteromonas.</title>
        <authorList>
            <person name="Sonnenschein E.C."/>
            <person name="Bech P.K."/>
        </authorList>
    </citation>
    <scope>NUCLEOTIDE SEQUENCE [LARGE SCALE GENOMIC DNA]</scope>
    <source>
        <strain evidence="6">S2231</strain>
        <strain evidence="5">S2233</strain>
    </source>
</reference>
<comment type="caution">
    <text evidence="4">The sequence shown here is derived from an EMBL/GenBank/DDBJ whole genome shotgun (WGS) entry which is preliminary data.</text>
</comment>
<feature type="domain" description="Gfo/Idh/MocA-like oxidoreductase N-terminal" evidence="2">
    <location>
        <begin position="4"/>
        <end position="116"/>
    </location>
</feature>
<protein>
    <recommendedName>
        <fullName evidence="2">Gfo/Idh/MocA-like oxidoreductase N-terminal domain-containing protein</fullName>
    </recommendedName>
</protein>
<dbReference type="InterPro" id="IPR000683">
    <property type="entry name" value="Gfo/Idh/MocA-like_OxRdtase_N"/>
</dbReference>
<dbReference type="InterPro" id="IPR051450">
    <property type="entry name" value="Gfo/Idh/MocA_Oxidoreductases"/>
</dbReference>
<dbReference type="Pfam" id="PF01408">
    <property type="entry name" value="GFO_IDH_MocA"/>
    <property type="match status" value="1"/>
</dbReference>
<name>A0A5S3XSV4_9GAMM</name>
<evidence type="ECO:0000313" key="6">
    <source>
        <dbReference type="Proteomes" id="UP000307706"/>
    </source>
</evidence>
<evidence type="ECO:0000259" key="2">
    <source>
        <dbReference type="Pfam" id="PF01408"/>
    </source>
</evidence>
<evidence type="ECO:0000313" key="4">
    <source>
        <dbReference type="EMBL" id="TMP60117.1"/>
    </source>
</evidence>
<dbReference type="Gene3D" id="3.40.50.720">
    <property type="entry name" value="NAD(P)-binding Rossmann-like Domain"/>
    <property type="match status" value="1"/>
</dbReference>
<dbReference type="Proteomes" id="UP000307706">
    <property type="component" value="Unassembled WGS sequence"/>
</dbReference>
<dbReference type="Proteomes" id="UP000305730">
    <property type="component" value="Unassembled WGS sequence"/>
</dbReference>
<dbReference type="EMBL" id="PNCK01000063">
    <property type="protein sequence ID" value="TMP41051.1"/>
    <property type="molecule type" value="Genomic_DNA"/>
</dbReference>
<dbReference type="RefSeq" id="WP_138597771.1">
    <property type="nucleotide sequence ID" value="NZ_PNCK01000063.1"/>
</dbReference>
<reference evidence="5 6" key="1">
    <citation type="submission" date="2017-12" db="EMBL/GenBank/DDBJ databases">
        <authorList>
            <person name="Paulsen S."/>
            <person name="Gram L.K."/>
        </authorList>
    </citation>
    <scope>NUCLEOTIDE SEQUENCE [LARGE SCALE GENOMIC DNA]</scope>
    <source>
        <strain evidence="4 6">S2231</strain>
        <strain evidence="3 5">S2233</strain>
    </source>
</reference>
<gene>
    <name evidence="4" type="ORF">CWB96_07845</name>
    <name evidence="3" type="ORF">CWB97_16035</name>
</gene>
<keyword evidence="1" id="KW-0732">Signal</keyword>
<dbReference type="PANTHER" id="PTHR43377:SF1">
    <property type="entry name" value="BILIVERDIN REDUCTASE A"/>
    <property type="match status" value="1"/>
</dbReference>
<dbReference type="SUPFAM" id="SSF51735">
    <property type="entry name" value="NAD(P)-binding Rossmann-fold domains"/>
    <property type="match status" value="1"/>
</dbReference>
<dbReference type="PANTHER" id="PTHR43377">
    <property type="entry name" value="BILIVERDIN REDUCTASE A"/>
    <property type="match status" value="1"/>
</dbReference>
<keyword evidence="5" id="KW-1185">Reference proteome</keyword>
<organism evidence="4 6">
    <name type="scientific">Pseudoalteromonas citrea</name>
    <dbReference type="NCBI Taxonomy" id="43655"/>
    <lineage>
        <taxon>Bacteria</taxon>
        <taxon>Pseudomonadati</taxon>
        <taxon>Pseudomonadota</taxon>
        <taxon>Gammaproteobacteria</taxon>
        <taxon>Alteromonadales</taxon>
        <taxon>Pseudoalteromonadaceae</taxon>
        <taxon>Pseudoalteromonas</taxon>
    </lineage>
</organism>
<dbReference type="OrthoDB" id="9760689at2"/>
<sequence>MKKIKTLLCGTNYGSVYLRYLAGLEEFSFNYILSRGSSRSLDISNRLSIKSYTNIENVEKDIELSVIAVDEINALTIAKTLINNGSSILIEHPVSHKGFLSLYRHAQEANAILHINSHFRYTKAVSNFISNIKNEKSTPVFVNASCSSRTLFSTIDILRSCFGKVNFEEVKIESDDKVTHAMLKFNNSNVIINFLHSELGDDNGQDVYIGHSINVHYEKSQSSLHDTWGCVVRSKTPKLNSLESLISIQDSAIDYNEILKSRDHAILKSLKNIYSSIIYKEDIKEQSFEHLHDTTKLYSIIRDKNAP</sequence>
<evidence type="ECO:0000313" key="5">
    <source>
        <dbReference type="Proteomes" id="UP000305730"/>
    </source>
</evidence>
<accession>A0A5S3XSV4</accession>
<evidence type="ECO:0000313" key="3">
    <source>
        <dbReference type="EMBL" id="TMP41051.1"/>
    </source>
</evidence>
<reference evidence="4" key="3">
    <citation type="submission" date="2019-09" db="EMBL/GenBank/DDBJ databases">
        <title>Co-occurence of chitin degradation, pigmentation and bioactivity in marine Pseudoalteromonas.</title>
        <authorList>
            <person name="Sonnenschein E.C."/>
            <person name="Bech P.K."/>
        </authorList>
    </citation>
    <scope>NUCLEOTIDE SEQUENCE</scope>
    <source>
        <strain evidence="4">S2231</strain>
        <strain evidence="3">S2233</strain>
    </source>
</reference>
<dbReference type="GO" id="GO:0000166">
    <property type="term" value="F:nucleotide binding"/>
    <property type="evidence" value="ECO:0007669"/>
    <property type="project" value="InterPro"/>
</dbReference>
<dbReference type="AlphaFoldDB" id="A0A5S3XSV4"/>
<dbReference type="InterPro" id="IPR036291">
    <property type="entry name" value="NAD(P)-bd_dom_sf"/>
</dbReference>
<evidence type="ECO:0000256" key="1">
    <source>
        <dbReference type="ARBA" id="ARBA00022729"/>
    </source>
</evidence>
<proteinExistence type="predicted"/>
<dbReference type="EMBL" id="PNCL01000029">
    <property type="protein sequence ID" value="TMP60117.1"/>
    <property type="molecule type" value="Genomic_DNA"/>
</dbReference>